<feature type="region of interest" description="Disordered" evidence="1">
    <location>
        <begin position="1"/>
        <end position="28"/>
    </location>
</feature>
<evidence type="ECO:0000313" key="2">
    <source>
        <dbReference type="EMBL" id="PAX16488.1"/>
    </source>
</evidence>
<comment type="caution">
    <text evidence="2">The sequence shown here is derived from an EMBL/GenBank/DDBJ whole genome shotgun (WGS) entry which is preliminary data.</text>
</comment>
<feature type="compositionally biased region" description="Low complexity" evidence="1">
    <location>
        <begin position="1"/>
        <end position="22"/>
    </location>
</feature>
<sequence>MKPAWPAPRRAQAPQLRAAPRLRVPRRGERGEREQLLALLAMAQALPLAVDVAALRARLQELGELG</sequence>
<proteinExistence type="predicted"/>
<dbReference type="AlphaFoldDB" id="A0A2A2T4Z2"/>
<dbReference type="GeneID" id="93874806"/>
<dbReference type="EMBL" id="NTBI01000007">
    <property type="protein sequence ID" value="PAX16488.1"/>
    <property type="molecule type" value="Genomic_DNA"/>
</dbReference>
<accession>A0A2A2T4Z2</accession>
<dbReference type="Proteomes" id="UP000217780">
    <property type="component" value="Unassembled WGS sequence"/>
</dbReference>
<evidence type="ECO:0000313" key="3">
    <source>
        <dbReference type="Proteomes" id="UP000217780"/>
    </source>
</evidence>
<reference evidence="2 3" key="1">
    <citation type="submission" date="2017-08" db="EMBL/GenBank/DDBJ databases">
        <title>WGS of Clinical strains of the CDC Group NO-1 linked to zoonotic infections in humans.</title>
        <authorList>
            <person name="Bernier A.-M."/>
            <person name="Bernard K."/>
        </authorList>
    </citation>
    <scope>NUCLEOTIDE SEQUENCE [LARGE SCALE GENOMIC DNA]</scope>
    <source>
        <strain evidence="2 3">NML91-0035</strain>
    </source>
</reference>
<protein>
    <submittedName>
        <fullName evidence="2">Uncharacterized protein</fullName>
    </submittedName>
</protein>
<organism evidence="2 3">
    <name type="scientific">Vandammella animalimorsus</name>
    <dbReference type="NCBI Taxonomy" id="2029117"/>
    <lineage>
        <taxon>Bacteria</taxon>
        <taxon>Pseudomonadati</taxon>
        <taxon>Pseudomonadota</taxon>
        <taxon>Betaproteobacteria</taxon>
        <taxon>Burkholderiales</taxon>
        <taxon>Comamonadaceae</taxon>
        <taxon>Vandammella</taxon>
    </lineage>
</organism>
<name>A0A2A2T4Z2_9BURK</name>
<dbReference type="RefSeq" id="WP_095542550.1">
    <property type="nucleotide sequence ID" value="NZ_NSJC01000009.1"/>
</dbReference>
<evidence type="ECO:0000256" key="1">
    <source>
        <dbReference type="SAM" id="MobiDB-lite"/>
    </source>
</evidence>
<gene>
    <name evidence="2" type="ORF">CLI92_09160</name>
</gene>